<organism evidence="2">
    <name type="scientific">marine sediment metagenome</name>
    <dbReference type="NCBI Taxonomy" id="412755"/>
    <lineage>
        <taxon>unclassified sequences</taxon>
        <taxon>metagenomes</taxon>
        <taxon>ecological metagenomes</taxon>
    </lineage>
</organism>
<dbReference type="Pfam" id="PF05168">
    <property type="entry name" value="HEPN"/>
    <property type="match status" value="1"/>
</dbReference>
<comment type="caution">
    <text evidence="2">The sequence shown here is derived from an EMBL/GenBank/DDBJ whole genome shotgun (WGS) entry which is preliminary data.</text>
</comment>
<dbReference type="EMBL" id="LAZR01005911">
    <property type="protein sequence ID" value="KKM96205.1"/>
    <property type="molecule type" value="Genomic_DNA"/>
</dbReference>
<name>A0A0F9P572_9ZZZZ</name>
<accession>A0A0F9P572</accession>
<evidence type="ECO:0000259" key="1">
    <source>
        <dbReference type="Pfam" id="PF05168"/>
    </source>
</evidence>
<dbReference type="InterPro" id="IPR007842">
    <property type="entry name" value="HEPN_dom"/>
</dbReference>
<feature type="domain" description="HEPN" evidence="1">
    <location>
        <begin position="9"/>
        <end position="104"/>
    </location>
</feature>
<dbReference type="Gene3D" id="1.20.120.330">
    <property type="entry name" value="Nucleotidyltransferases domain 2"/>
    <property type="match status" value="1"/>
</dbReference>
<protein>
    <recommendedName>
        <fullName evidence="1">HEPN domain-containing protein</fullName>
    </recommendedName>
</protein>
<sequence length="105" mass="12552">MKNNGDMDEQGKIRTIIGRAYYAAFLTIREYLKRYRGVTFDKEHQHQDVLDALDNFDKYNIKNWLDRLRDNRVNADYHLNILIDMNLCEKSIIISEEIINSLEEI</sequence>
<proteinExistence type="predicted"/>
<evidence type="ECO:0000313" key="2">
    <source>
        <dbReference type="EMBL" id="KKM96205.1"/>
    </source>
</evidence>
<dbReference type="AlphaFoldDB" id="A0A0F9P572"/>
<reference evidence="2" key="1">
    <citation type="journal article" date="2015" name="Nature">
        <title>Complex archaea that bridge the gap between prokaryotes and eukaryotes.</title>
        <authorList>
            <person name="Spang A."/>
            <person name="Saw J.H."/>
            <person name="Jorgensen S.L."/>
            <person name="Zaremba-Niedzwiedzka K."/>
            <person name="Martijn J."/>
            <person name="Lind A.E."/>
            <person name="van Eijk R."/>
            <person name="Schleper C."/>
            <person name="Guy L."/>
            <person name="Ettema T.J."/>
        </authorList>
    </citation>
    <scope>NUCLEOTIDE SEQUENCE</scope>
</reference>
<gene>
    <name evidence="2" type="ORF">LCGC14_1180520</name>
</gene>